<feature type="active site" description="Acyl-thioester intermediate" evidence="6">
    <location>
        <position position="91"/>
    </location>
</feature>
<comment type="similarity">
    <text evidence="2 7">Belongs to the thiolase-like superfamily. Thiolase family.</text>
</comment>
<reference evidence="10 11" key="1">
    <citation type="journal article" date="2011" name="J. Bacteriol.">
        <title>Draft genome sequence of the anoxygenic filamentous phototrophic bacterium Oscillochloris trichoides subsp. DG-6.</title>
        <authorList>
            <person name="Kuznetsov B.B."/>
            <person name="Ivanovsky R.N."/>
            <person name="Keppen O.I."/>
            <person name="Sukhacheva M.V."/>
            <person name="Bumazhkin B.K."/>
            <person name="Patutina E.O."/>
            <person name="Beletsky A.V."/>
            <person name="Mardanov A.V."/>
            <person name="Baslerov R.V."/>
            <person name="Panteleeva A.N."/>
            <person name="Kolganova T.V."/>
            <person name="Ravin N.V."/>
            <person name="Skryabin K.G."/>
        </authorList>
    </citation>
    <scope>NUCLEOTIDE SEQUENCE [LARGE SCALE GENOMIC DNA]</scope>
    <source>
        <strain evidence="10 11">DG-6</strain>
    </source>
</reference>
<dbReference type="NCBIfam" id="TIGR01930">
    <property type="entry name" value="AcCoA-C-Actrans"/>
    <property type="match status" value="1"/>
</dbReference>
<feature type="active site" description="Proton acceptor" evidence="6">
    <location>
        <position position="378"/>
    </location>
</feature>
<dbReference type="Gene3D" id="3.40.47.10">
    <property type="match status" value="1"/>
</dbReference>
<dbReference type="PANTHER" id="PTHR43853">
    <property type="entry name" value="3-KETOACYL-COA THIOLASE, PEROXISOMAL"/>
    <property type="match status" value="1"/>
</dbReference>
<dbReference type="InterPro" id="IPR020615">
    <property type="entry name" value="Thiolase_acyl_enz_int_AS"/>
</dbReference>
<dbReference type="FunFam" id="3.40.47.10:FF:000010">
    <property type="entry name" value="Acetyl-CoA acetyltransferase (Thiolase)"/>
    <property type="match status" value="1"/>
</dbReference>
<evidence type="ECO:0000256" key="1">
    <source>
        <dbReference type="ARBA" id="ARBA00005189"/>
    </source>
</evidence>
<dbReference type="EC" id="2.3.1.16" evidence="5"/>
<dbReference type="eggNOG" id="COG0183">
    <property type="taxonomic scope" value="Bacteria"/>
</dbReference>
<evidence type="ECO:0000256" key="5">
    <source>
        <dbReference type="ARBA" id="ARBA00024073"/>
    </source>
</evidence>
<evidence type="ECO:0000313" key="11">
    <source>
        <dbReference type="Proteomes" id="UP000054010"/>
    </source>
</evidence>
<dbReference type="InterPro" id="IPR020617">
    <property type="entry name" value="Thiolase_C"/>
</dbReference>
<sequence>MHEAVIVSAVRTAVGKAPKGSLRTVRPDELAASVVREAIARTPGLDPREVEDVIMGCAMPEAEQGLNLARIAAQRAGMPDSVCGVTVNRFCSSGLQTIAMAAQQIMTGQSEVVVAGGAESMSMVPMTGNKFSPNPHLAQHDPAVYLGMGLTAENVAKRHSVSRADQDAFALRSHQRALAAQAAGRFATSIVPIEVELVEMGSNGKLVRRSVSFAQDEGPRADTSLEALGKLKPAFAATGSVTAGNSSQTSDGAAALVLMNRSKAEALGLKPRARFISFAVGGVEPEVMGIGPVVAIPKALKQAGLTLADIDLFELNEAFAAQALAVIRELGIDEEKVNVNGGAIALGHPLGCTGAKLTVQILDELEQRGGRYGLVTMCIGGGMGAAGIFERL</sequence>
<evidence type="ECO:0000256" key="4">
    <source>
        <dbReference type="ARBA" id="ARBA00023315"/>
    </source>
</evidence>
<dbReference type="Pfam" id="PF02803">
    <property type="entry name" value="Thiolase_C"/>
    <property type="match status" value="1"/>
</dbReference>
<dbReference type="InterPro" id="IPR050215">
    <property type="entry name" value="Thiolase-like_sf_Thiolase"/>
</dbReference>
<dbReference type="InterPro" id="IPR002155">
    <property type="entry name" value="Thiolase"/>
</dbReference>
<comment type="pathway">
    <text evidence="1">Lipid metabolism.</text>
</comment>
<dbReference type="GO" id="GO:0010124">
    <property type="term" value="P:phenylacetate catabolic process"/>
    <property type="evidence" value="ECO:0007669"/>
    <property type="project" value="TreeGrafter"/>
</dbReference>
<dbReference type="PROSITE" id="PS00737">
    <property type="entry name" value="THIOLASE_2"/>
    <property type="match status" value="1"/>
</dbReference>
<dbReference type="PROSITE" id="PS00099">
    <property type="entry name" value="THIOLASE_3"/>
    <property type="match status" value="1"/>
</dbReference>
<evidence type="ECO:0000313" key="10">
    <source>
        <dbReference type="EMBL" id="EFO80245.1"/>
    </source>
</evidence>
<dbReference type="OrthoDB" id="9764892at2"/>
<dbReference type="Proteomes" id="UP000054010">
    <property type="component" value="Unassembled WGS sequence"/>
</dbReference>
<dbReference type="HOGENOM" id="CLU_031026_1_1_0"/>
<evidence type="ECO:0000259" key="9">
    <source>
        <dbReference type="Pfam" id="PF02803"/>
    </source>
</evidence>
<dbReference type="STRING" id="765420.OSCT_1901"/>
<evidence type="ECO:0000256" key="3">
    <source>
        <dbReference type="ARBA" id="ARBA00022679"/>
    </source>
</evidence>
<accession>E1IF00</accession>
<dbReference type="GO" id="GO:0006635">
    <property type="term" value="P:fatty acid beta-oxidation"/>
    <property type="evidence" value="ECO:0007669"/>
    <property type="project" value="TreeGrafter"/>
</dbReference>
<dbReference type="CDD" id="cd00751">
    <property type="entry name" value="thiolase"/>
    <property type="match status" value="1"/>
</dbReference>
<dbReference type="PANTHER" id="PTHR43853:SF21">
    <property type="entry name" value="STEROID 3-KETOACYL-COA THIOLASE"/>
    <property type="match status" value="1"/>
</dbReference>
<proteinExistence type="inferred from homology"/>
<dbReference type="AlphaFoldDB" id="E1IF00"/>
<name>E1IF00_9CHLR</name>
<feature type="domain" description="Thiolase N-terminal" evidence="8">
    <location>
        <begin position="5"/>
        <end position="262"/>
    </location>
</feature>
<gene>
    <name evidence="10" type="ORF">OSCT_1901</name>
</gene>
<protein>
    <recommendedName>
        <fullName evidence="5">acetyl-CoA C-acyltransferase</fullName>
        <ecNumber evidence="5">2.3.1.16</ecNumber>
    </recommendedName>
</protein>
<comment type="caution">
    <text evidence="10">The sequence shown here is derived from an EMBL/GenBank/DDBJ whole genome shotgun (WGS) entry which is preliminary data.</text>
</comment>
<keyword evidence="3 7" id="KW-0808">Transferase</keyword>
<evidence type="ECO:0000259" key="8">
    <source>
        <dbReference type="Pfam" id="PF00108"/>
    </source>
</evidence>
<dbReference type="SUPFAM" id="SSF53901">
    <property type="entry name" value="Thiolase-like"/>
    <property type="match status" value="2"/>
</dbReference>
<dbReference type="Pfam" id="PF00108">
    <property type="entry name" value="Thiolase_N"/>
    <property type="match status" value="1"/>
</dbReference>
<keyword evidence="4 7" id="KW-0012">Acyltransferase</keyword>
<dbReference type="PIRSF" id="PIRSF000429">
    <property type="entry name" value="Ac-CoA_Ac_transf"/>
    <property type="match status" value="1"/>
</dbReference>
<feature type="domain" description="Thiolase C-terminal" evidence="9">
    <location>
        <begin position="269"/>
        <end position="391"/>
    </location>
</feature>
<dbReference type="InterPro" id="IPR020616">
    <property type="entry name" value="Thiolase_N"/>
</dbReference>
<dbReference type="InterPro" id="IPR020613">
    <property type="entry name" value="Thiolase_CS"/>
</dbReference>
<evidence type="ECO:0000256" key="6">
    <source>
        <dbReference type="PIRSR" id="PIRSR000429-1"/>
    </source>
</evidence>
<feature type="active site" description="Proton acceptor" evidence="6">
    <location>
        <position position="348"/>
    </location>
</feature>
<dbReference type="EMBL" id="ADVR01000078">
    <property type="protein sequence ID" value="EFO80245.1"/>
    <property type="molecule type" value="Genomic_DNA"/>
</dbReference>
<organism evidence="10 11">
    <name type="scientific">Oscillochloris trichoides DG-6</name>
    <dbReference type="NCBI Taxonomy" id="765420"/>
    <lineage>
        <taxon>Bacteria</taxon>
        <taxon>Bacillati</taxon>
        <taxon>Chloroflexota</taxon>
        <taxon>Chloroflexia</taxon>
        <taxon>Chloroflexales</taxon>
        <taxon>Chloroflexineae</taxon>
        <taxon>Oscillochloridaceae</taxon>
        <taxon>Oscillochloris</taxon>
    </lineage>
</organism>
<dbReference type="PROSITE" id="PS00098">
    <property type="entry name" value="THIOLASE_1"/>
    <property type="match status" value="1"/>
</dbReference>
<evidence type="ECO:0000256" key="7">
    <source>
        <dbReference type="RuleBase" id="RU003557"/>
    </source>
</evidence>
<dbReference type="InterPro" id="IPR020610">
    <property type="entry name" value="Thiolase_AS"/>
</dbReference>
<keyword evidence="11" id="KW-1185">Reference proteome</keyword>
<dbReference type="GO" id="GO:0005737">
    <property type="term" value="C:cytoplasm"/>
    <property type="evidence" value="ECO:0007669"/>
    <property type="project" value="UniProtKB-ARBA"/>
</dbReference>
<dbReference type="GO" id="GO:0003988">
    <property type="term" value="F:acetyl-CoA C-acyltransferase activity"/>
    <property type="evidence" value="ECO:0007669"/>
    <property type="project" value="UniProtKB-EC"/>
</dbReference>
<evidence type="ECO:0000256" key="2">
    <source>
        <dbReference type="ARBA" id="ARBA00010982"/>
    </source>
</evidence>
<dbReference type="InterPro" id="IPR016039">
    <property type="entry name" value="Thiolase-like"/>
</dbReference>